<feature type="non-terminal residue" evidence="1">
    <location>
        <position position="1"/>
    </location>
</feature>
<evidence type="ECO:0000313" key="1">
    <source>
        <dbReference type="EMBL" id="PNX63014.1"/>
    </source>
</evidence>
<gene>
    <name evidence="1" type="ORF">L195_g061410</name>
</gene>
<sequence>GAASVVLAGLVAALK</sequence>
<proteinExistence type="predicted"/>
<organism evidence="1 2">
    <name type="scientific">Trifolium pratense</name>
    <name type="common">Red clover</name>
    <dbReference type="NCBI Taxonomy" id="57577"/>
    <lineage>
        <taxon>Eukaryota</taxon>
        <taxon>Viridiplantae</taxon>
        <taxon>Streptophyta</taxon>
        <taxon>Embryophyta</taxon>
        <taxon>Tracheophyta</taxon>
        <taxon>Spermatophyta</taxon>
        <taxon>Magnoliopsida</taxon>
        <taxon>eudicotyledons</taxon>
        <taxon>Gunneridae</taxon>
        <taxon>Pentapetalae</taxon>
        <taxon>rosids</taxon>
        <taxon>fabids</taxon>
        <taxon>Fabales</taxon>
        <taxon>Fabaceae</taxon>
        <taxon>Papilionoideae</taxon>
        <taxon>50 kb inversion clade</taxon>
        <taxon>NPAAA clade</taxon>
        <taxon>Hologalegina</taxon>
        <taxon>IRL clade</taxon>
        <taxon>Trifolieae</taxon>
        <taxon>Trifolium</taxon>
    </lineage>
</organism>
<reference evidence="1 2" key="1">
    <citation type="journal article" date="2014" name="Am. J. Bot.">
        <title>Genome assembly and annotation for red clover (Trifolium pratense; Fabaceae).</title>
        <authorList>
            <person name="Istvanek J."/>
            <person name="Jaros M."/>
            <person name="Krenek A."/>
            <person name="Repkova J."/>
        </authorList>
    </citation>
    <scope>NUCLEOTIDE SEQUENCE [LARGE SCALE GENOMIC DNA]</scope>
    <source>
        <strain evidence="2">cv. Tatra</strain>
        <tissue evidence="1">Young leaves</tissue>
    </source>
</reference>
<evidence type="ECO:0000313" key="2">
    <source>
        <dbReference type="Proteomes" id="UP000236291"/>
    </source>
</evidence>
<name>A0A2K3K9R9_TRIPR</name>
<comment type="caution">
    <text evidence="1">The sequence shown here is derived from an EMBL/GenBank/DDBJ whole genome shotgun (WGS) entry which is preliminary data.</text>
</comment>
<protein>
    <submittedName>
        <fullName evidence="1">Uncharacterized protein</fullName>
    </submittedName>
</protein>
<reference evidence="1 2" key="2">
    <citation type="journal article" date="2017" name="Front. Plant Sci.">
        <title>Gene Classification and Mining of Molecular Markers Useful in Red Clover (Trifolium pratense) Breeding.</title>
        <authorList>
            <person name="Istvanek J."/>
            <person name="Dluhosova J."/>
            <person name="Dluhos P."/>
            <person name="Patkova L."/>
            <person name="Nedelnik J."/>
            <person name="Repkova J."/>
        </authorList>
    </citation>
    <scope>NUCLEOTIDE SEQUENCE [LARGE SCALE GENOMIC DNA]</scope>
    <source>
        <strain evidence="2">cv. Tatra</strain>
        <tissue evidence="1">Young leaves</tissue>
    </source>
</reference>
<accession>A0A2K3K9R9</accession>
<dbReference type="EMBL" id="ASHM01151824">
    <property type="protein sequence ID" value="PNX63014.1"/>
    <property type="molecule type" value="Genomic_DNA"/>
</dbReference>
<dbReference type="Proteomes" id="UP000236291">
    <property type="component" value="Unassembled WGS sequence"/>
</dbReference>